<dbReference type="InterPro" id="IPR053134">
    <property type="entry name" value="RNA-dir_DNA_polymerase"/>
</dbReference>
<dbReference type="Pfam" id="PF00078">
    <property type="entry name" value="RVT_1"/>
    <property type="match status" value="1"/>
</dbReference>
<keyword evidence="5" id="KW-0808">Transferase</keyword>
<evidence type="ECO:0000259" key="4">
    <source>
        <dbReference type="Pfam" id="PF13456"/>
    </source>
</evidence>
<reference evidence="5" key="1">
    <citation type="journal article" date="2022" name="Int. J. Mol. Sci.">
        <title>Draft Genome of Tanacetum Coccineum: Genomic Comparison of Closely Related Tanacetum-Family Plants.</title>
        <authorList>
            <person name="Yamashiro T."/>
            <person name="Shiraishi A."/>
            <person name="Nakayama K."/>
            <person name="Satake H."/>
        </authorList>
    </citation>
    <scope>NUCLEOTIDE SEQUENCE</scope>
</reference>
<keyword evidence="6" id="KW-1185">Reference proteome</keyword>
<dbReference type="GO" id="GO:0003964">
    <property type="term" value="F:RNA-directed DNA polymerase activity"/>
    <property type="evidence" value="ECO:0007669"/>
    <property type="project" value="UniProtKB-KW"/>
</dbReference>
<reference evidence="5" key="2">
    <citation type="submission" date="2022-01" db="EMBL/GenBank/DDBJ databases">
        <authorList>
            <person name="Yamashiro T."/>
            <person name="Shiraishi A."/>
            <person name="Satake H."/>
            <person name="Nakayama K."/>
        </authorList>
    </citation>
    <scope>NUCLEOTIDE SEQUENCE</scope>
</reference>
<dbReference type="Gene3D" id="3.30.70.270">
    <property type="match status" value="1"/>
</dbReference>
<dbReference type="Pfam" id="PF13456">
    <property type="entry name" value="RVT_3"/>
    <property type="match status" value="1"/>
</dbReference>
<evidence type="ECO:0000256" key="2">
    <source>
        <dbReference type="SAM" id="MobiDB-lite"/>
    </source>
</evidence>
<feature type="domain" description="RNase H type-1" evidence="4">
    <location>
        <begin position="601"/>
        <end position="708"/>
    </location>
</feature>
<evidence type="ECO:0000259" key="3">
    <source>
        <dbReference type="Pfam" id="PF00078"/>
    </source>
</evidence>
<dbReference type="Gene3D" id="3.10.10.10">
    <property type="entry name" value="HIV Type 1 Reverse Transcriptase, subunit A, domain 1"/>
    <property type="match status" value="1"/>
</dbReference>
<accession>A0ABQ5BX85</accession>
<dbReference type="Proteomes" id="UP001151760">
    <property type="component" value="Unassembled WGS sequence"/>
</dbReference>
<proteinExistence type="predicted"/>
<feature type="domain" description="Reverse transcriptase" evidence="3">
    <location>
        <begin position="466"/>
        <end position="597"/>
    </location>
</feature>
<protein>
    <submittedName>
        <fullName evidence="5">Reverse transcriptase domain-containing protein</fullName>
    </submittedName>
</protein>
<comment type="caution">
    <text evidence="5">The sequence shown here is derived from an EMBL/GenBank/DDBJ whole genome shotgun (WGS) entry which is preliminary data.</text>
</comment>
<dbReference type="CDD" id="cd01647">
    <property type="entry name" value="RT_LTR"/>
    <property type="match status" value="1"/>
</dbReference>
<dbReference type="InterPro" id="IPR002156">
    <property type="entry name" value="RNaseH_domain"/>
</dbReference>
<evidence type="ECO:0000313" key="5">
    <source>
        <dbReference type="EMBL" id="GJT18968.1"/>
    </source>
</evidence>
<keyword evidence="1" id="KW-0233">DNA recombination</keyword>
<evidence type="ECO:0000313" key="6">
    <source>
        <dbReference type="Proteomes" id="UP001151760"/>
    </source>
</evidence>
<dbReference type="InterPro" id="IPR036397">
    <property type="entry name" value="RNaseH_sf"/>
</dbReference>
<name>A0ABQ5BX85_9ASTR</name>
<feature type="region of interest" description="Disordered" evidence="2">
    <location>
        <begin position="36"/>
        <end position="70"/>
    </location>
</feature>
<sequence length="775" mass="87703">MHNNIMVAGSKDRPPMLGPGRYSQWRSRFLRYINTKPNGEGLRKSILSERRSDFRGQPREGRGSSKFTPLTRTPKEILATEAGKFKPPPPMVTPVEKSSSNKFWDFHNDKGPSTDECMQLKKQIKELVRAGKLSHLIKEIKQAKDQPKVGKKEVPAKDKSMAIYMIQPWHRMTRQRVTQSFERVREITFPSLTTISGIEGPLVIEAEIGGHTIYRMYVDRGSSTEVLYEHCFNQLRLEIKNQMVPATTSLTGFSGETIWPLGQLRLLVTIGDADYSTREWMNFMIVRSLSPYNGIIGRHGILEIQAVLSTAHGMLKFPVNGGIVTIYSTILISAKCAMMVTLSREIPKVAGVRHENFKVAPHPNFPDQEVAIGGTLSAKGRTELCSLLKENLDIFAWQPSDMTRVPRSIAEHRLNIREGYSPVRQKKRGQAPERAKAIQTEVQKLVEAGIIREVYYHEWLSNPVMVKKRNGSWRMCVDFTDLNKACPQDCYPLPEIDWKVESLCSYPFKCFLDAYKGYHQIQMAESDEEKTAFHTSQGVYCYTKIPFGLKNTGATYQRLVDKAFDSQVGRNIKVYVDDLVIKSHTETKMLRDIDETFYGSGACLILTSPEGTEFTYALRFQFTASNNEVEYEALIAGLWIAAQMGVRNVHVSVDSKLVANQVLGAYVAKEENMIKYLEKVKSLVSGFANFSISQVPRSKNKKADALSKIASTSFAHLSKQVLVEILKEKSIQEKEVTTVVEEDGLTWMTPIIEYLKEGTLPEDKKEASKLRIKAK</sequence>
<dbReference type="InterPro" id="IPR043502">
    <property type="entry name" value="DNA/RNA_pol_sf"/>
</dbReference>
<dbReference type="PANTHER" id="PTHR24559:SF444">
    <property type="entry name" value="REVERSE TRANSCRIPTASE DOMAIN-CONTAINING PROTEIN"/>
    <property type="match status" value="1"/>
</dbReference>
<evidence type="ECO:0000256" key="1">
    <source>
        <dbReference type="ARBA" id="ARBA00023172"/>
    </source>
</evidence>
<dbReference type="EMBL" id="BQNB010013680">
    <property type="protein sequence ID" value="GJT18968.1"/>
    <property type="molecule type" value="Genomic_DNA"/>
</dbReference>
<dbReference type="CDD" id="cd09279">
    <property type="entry name" value="RNase_HI_like"/>
    <property type="match status" value="1"/>
</dbReference>
<keyword evidence="5" id="KW-0695">RNA-directed DNA polymerase</keyword>
<dbReference type="InterPro" id="IPR000477">
    <property type="entry name" value="RT_dom"/>
</dbReference>
<dbReference type="InterPro" id="IPR021109">
    <property type="entry name" value="Peptidase_aspartic_dom_sf"/>
</dbReference>
<dbReference type="PANTHER" id="PTHR24559">
    <property type="entry name" value="TRANSPOSON TY3-I GAG-POL POLYPROTEIN"/>
    <property type="match status" value="1"/>
</dbReference>
<dbReference type="SUPFAM" id="SSF56672">
    <property type="entry name" value="DNA/RNA polymerases"/>
    <property type="match status" value="1"/>
</dbReference>
<dbReference type="Gene3D" id="3.30.420.10">
    <property type="entry name" value="Ribonuclease H-like superfamily/Ribonuclease H"/>
    <property type="match status" value="1"/>
</dbReference>
<organism evidence="5 6">
    <name type="scientific">Tanacetum coccineum</name>
    <dbReference type="NCBI Taxonomy" id="301880"/>
    <lineage>
        <taxon>Eukaryota</taxon>
        <taxon>Viridiplantae</taxon>
        <taxon>Streptophyta</taxon>
        <taxon>Embryophyta</taxon>
        <taxon>Tracheophyta</taxon>
        <taxon>Spermatophyta</taxon>
        <taxon>Magnoliopsida</taxon>
        <taxon>eudicotyledons</taxon>
        <taxon>Gunneridae</taxon>
        <taxon>Pentapetalae</taxon>
        <taxon>asterids</taxon>
        <taxon>campanulids</taxon>
        <taxon>Asterales</taxon>
        <taxon>Asteraceae</taxon>
        <taxon>Asteroideae</taxon>
        <taxon>Anthemideae</taxon>
        <taxon>Anthemidinae</taxon>
        <taxon>Tanacetum</taxon>
    </lineage>
</organism>
<feature type="compositionally biased region" description="Basic and acidic residues" evidence="2">
    <location>
        <begin position="41"/>
        <end position="63"/>
    </location>
</feature>
<dbReference type="InterPro" id="IPR043128">
    <property type="entry name" value="Rev_trsase/Diguanyl_cyclase"/>
</dbReference>
<gene>
    <name evidence="5" type="ORF">Tco_0877674</name>
</gene>
<dbReference type="Gene3D" id="2.40.70.10">
    <property type="entry name" value="Acid Proteases"/>
    <property type="match status" value="1"/>
</dbReference>
<feature type="region of interest" description="Disordered" evidence="2">
    <location>
        <begin position="1"/>
        <end position="20"/>
    </location>
</feature>
<keyword evidence="5" id="KW-0548">Nucleotidyltransferase</keyword>